<comment type="caution">
    <text evidence="1">The sequence shown here is derived from an EMBL/GenBank/DDBJ whole genome shotgun (WGS) entry which is preliminary data.</text>
</comment>
<dbReference type="Proteomes" id="UP000075420">
    <property type="component" value="Unassembled WGS sequence"/>
</dbReference>
<gene>
    <name evidence="1" type="ORF">BE08_21835</name>
</gene>
<name>A0A150PU01_SORCE</name>
<reference evidence="1 2" key="1">
    <citation type="submission" date="2014-02" db="EMBL/GenBank/DDBJ databases">
        <title>The small core and large imbalanced accessory genome model reveals a collaborative survival strategy of Sorangium cellulosum strains in nature.</title>
        <authorList>
            <person name="Han K."/>
            <person name="Peng R."/>
            <person name="Blom J."/>
            <person name="Li Y.-Z."/>
        </authorList>
    </citation>
    <scope>NUCLEOTIDE SEQUENCE [LARGE SCALE GENOMIC DNA]</scope>
    <source>
        <strain evidence="1 2">So0157-25</strain>
    </source>
</reference>
<dbReference type="AlphaFoldDB" id="A0A150PU01"/>
<evidence type="ECO:0000313" key="1">
    <source>
        <dbReference type="EMBL" id="KYF59241.1"/>
    </source>
</evidence>
<proteinExistence type="predicted"/>
<dbReference type="EMBL" id="JELY01000476">
    <property type="protein sequence ID" value="KYF59241.1"/>
    <property type="molecule type" value="Genomic_DNA"/>
</dbReference>
<evidence type="ECO:0000313" key="2">
    <source>
        <dbReference type="Proteomes" id="UP000075420"/>
    </source>
</evidence>
<accession>A0A150PU01</accession>
<protein>
    <submittedName>
        <fullName evidence="1">Uncharacterized protein</fullName>
    </submittedName>
</protein>
<sequence>MGHHLVPRGKAASIGLAHLATEYDTPSFFPIPYSPGDHEALHRAQRPHIGKLQRPWNGTADELFEAAGKGLDSVAHLTGELRIPSTGEVLASGVTPKEALAKLKEWHEQQMRGQSGCS</sequence>
<organism evidence="1 2">
    <name type="scientific">Sorangium cellulosum</name>
    <name type="common">Polyangium cellulosum</name>
    <dbReference type="NCBI Taxonomy" id="56"/>
    <lineage>
        <taxon>Bacteria</taxon>
        <taxon>Pseudomonadati</taxon>
        <taxon>Myxococcota</taxon>
        <taxon>Polyangia</taxon>
        <taxon>Polyangiales</taxon>
        <taxon>Polyangiaceae</taxon>
        <taxon>Sorangium</taxon>
    </lineage>
</organism>